<evidence type="ECO:0000256" key="1">
    <source>
        <dbReference type="SAM" id="MobiDB-lite"/>
    </source>
</evidence>
<comment type="caution">
    <text evidence="2">The sequence shown here is derived from an EMBL/GenBank/DDBJ whole genome shotgun (WGS) entry which is preliminary data.</text>
</comment>
<protein>
    <submittedName>
        <fullName evidence="2">Uncharacterized protein</fullName>
    </submittedName>
</protein>
<evidence type="ECO:0000313" key="3">
    <source>
        <dbReference type="Proteomes" id="UP000294003"/>
    </source>
</evidence>
<dbReference type="Proteomes" id="UP000294003">
    <property type="component" value="Unassembled WGS sequence"/>
</dbReference>
<feature type="region of interest" description="Disordered" evidence="1">
    <location>
        <begin position="27"/>
        <end position="67"/>
    </location>
</feature>
<evidence type="ECO:0000313" key="2">
    <source>
        <dbReference type="EMBL" id="RYO78020.1"/>
    </source>
</evidence>
<reference evidence="2 3" key="1">
    <citation type="submission" date="2018-06" db="EMBL/GenBank/DDBJ databases">
        <title>Complete Genomes of Monosporascus.</title>
        <authorList>
            <person name="Robinson A.J."/>
            <person name="Natvig D.O."/>
        </authorList>
    </citation>
    <scope>NUCLEOTIDE SEQUENCE [LARGE SCALE GENOMIC DNA]</scope>
    <source>
        <strain evidence="2 3">CBS 609.92</strain>
    </source>
</reference>
<sequence>MHEGKRKHAPYWRWRLLALCRSSLSKTGKTNAANHNRREQQRANQITKSIAGSGEPASEEKTSGESDQITDRLIFSVESTLREMASIDLQNTVAITDCISKCLTIKERNRLLFSKEDEDELYRALGSSVDKGIQRDQFPQQIKAMNQFRAPHRATFDNLVKYASATLKCWDHNRVGMLHWLKFLLANAMPESRERICRVIYPVGEAARMYQGHRRSLSKSAPPHLIHELMMAPENKSFFVSNVRFPIMETGTSSLKAQILPLLSEVIFTILLGTSSPAYGTPEPQKGHLTNAYRLSQVLTVALRPANAPAPPWRGANVMLPLLQPPRPVLLLSNHDPSEHKLNKLRENYHKLTQASSLDEQNLDILAASVGVTISNLATREEVKDTYRQIASLPKSDVSEIAFAIDLFLWTAIISRAEAFDLVRGPVKGVYFLYDEALDWAKVSCKAMSLVEAINTPNTCFC</sequence>
<gene>
    <name evidence="2" type="ORF">DL762_008917</name>
</gene>
<proteinExistence type="predicted"/>
<accession>A0ABY0GY20</accession>
<name>A0ABY0GY20_9PEZI</name>
<dbReference type="EMBL" id="QJNS01000414">
    <property type="protein sequence ID" value="RYO78020.1"/>
    <property type="molecule type" value="Genomic_DNA"/>
</dbReference>
<keyword evidence="3" id="KW-1185">Reference proteome</keyword>
<organism evidence="2 3">
    <name type="scientific">Monosporascus cannonballus</name>
    <dbReference type="NCBI Taxonomy" id="155416"/>
    <lineage>
        <taxon>Eukaryota</taxon>
        <taxon>Fungi</taxon>
        <taxon>Dikarya</taxon>
        <taxon>Ascomycota</taxon>
        <taxon>Pezizomycotina</taxon>
        <taxon>Sordariomycetes</taxon>
        <taxon>Xylariomycetidae</taxon>
        <taxon>Xylariales</taxon>
        <taxon>Xylariales incertae sedis</taxon>
        <taxon>Monosporascus</taxon>
    </lineage>
</organism>